<reference evidence="1 2" key="1">
    <citation type="journal article" date="2024" name="Insects">
        <title>An Improved Chromosome-Level Genome Assembly of the Firefly Pyrocoelia pectoralis.</title>
        <authorList>
            <person name="Fu X."/>
            <person name="Meyer-Rochow V.B."/>
            <person name="Ballantyne L."/>
            <person name="Zhu X."/>
        </authorList>
    </citation>
    <scope>NUCLEOTIDE SEQUENCE [LARGE SCALE GENOMIC DNA]</scope>
    <source>
        <strain evidence="1">XCY_ONT2</strain>
    </source>
</reference>
<dbReference type="AlphaFoldDB" id="A0AAN7VQU0"/>
<evidence type="ECO:0000313" key="2">
    <source>
        <dbReference type="Proteomes" id="UP001329430"/>
    </source>
</evidence>
<name>A0AAN7VQU0_9COLE</name>
<dbReference type="Proteomes" id="UP001329430">
    <property type="component" value="Chromosome 2"/>
</dbReference>
<protein>
    <submittedName>
        <fullName evidence="1">Uncharacterized protein</fullName>
    </submittedName>
</protein>
<sequence length="342" mass="38816">MNYRKNKHCSRLTDEHLSAILRISTSNLKAKIQQIASQIQHSNQPLTQTELEKIAHNISRGDVSDDDEYMDFSSDDEIEDPTYNDDAVTHRTKRLKTKDLRDSTPVSVLNYATQMGLRATGQARASKVLHEITSTSPNRANKYREAYIKSLSKQMMSGEDALAVLVDAKLSRHQYNIIRMSAPEKFPSYKIVQAAKKECDPNREFITVTSTCAEVALQALLDHTVNRLVLTLEPVIDSLNDEELEQLCLFLKWGFDGSSGHSSYKQAFHGLEASDSAVFITCLVPIRLVCGEKIVWQNPRPASTRYCRPLKIEFIKESNDISIIEKKRIDDQIKLTEEHCNN</sequence>
<comment type="caution">
    <text evidence="1">The sequence shown here is derived from an EMBL/GenBank/DDBJ whole genome shotgun (WGS) entry which is preliminary data.</text>
</comment>
<accession>A0AAN7VQU0</accession>
<organism evidence="1 2">
    <name type="scientific">Pyrocoelia pectoralis</name>
    <dbReference type="NCBI Taxonomy" id="417401"/>
    <lineage>
        <taxon>Eukaryota</taxon>
        <taxon>Metazoa</taxon>
        <taxon>Ecdysozoa</taxon>
        <taxon>Arthropoda</taxon>
        <taxon>Hexapoda</taxon>
        <taxon>Insecta</taxon>
        <taxon>Pterygota</taxon>
        <taxon>Neoptera</taxon>
        <taxon>Endopterygota</taxon>
        <taxon>Coleoptera</taxon>
        <taxon>Polyphaga</taxon>
        <taxon>Elateriformia</taxon>
        <taxon>Elateroidea</taxon>
        <taxon>Lampyridae</taxon>
        <taxon>Lampyrinae</taxon>
        <taxon>Pyrocoelia</taxon>
    </lineage>
</organism>
<evidence type="ECO:0000313" key="1">
    <source>
        <dbReference type="EMBL" id="KAK5648374.1"/>
    </source>
</evidence>
<dbReference type="EMBL" id="JAVRBK010000002">
    <property type="protein sequence ID" value="KAK5648374.1"/>
    <property type="molecule type" value="Genomic_DNA"/>
</dbReference>
<keyword evidence="2" id="KW-1185">Reference proteome</keyword>
<proteinExistence type="predicted"/>
<gene>
    <name evidence="1" type="ORF">RI129_003266</name>
</gene>